<gene>
    <name evidence="1" type="ORF">EVA_19901</name>
</gene>
<evidence type="ECO:0000313" key="1">
    <source>
        <dbReference type="EMBL" id="EJW91992.1"/>
    </source>
</evidence>
<feature type="non-terminal residue" evidence="1">
    <location>
        <position position="29"/>
    </location>
</feature>
<name>J9FQY8_9ZZZZ</name>
<accession>J9FQY8</accession>
<dbReference type="AlphaFoldDB" id="J9FQY8"/>
<comment type="caution">
    <text evidence="1">The sequence shown here is derived from an EMBL/GenBank/DDBJ whole genome shotgun (WGS) entry which is preliminary data.</text>
</comment>
<organism evidence="1">
    <name type="scientific">gut metagenome</name>
    <dbReference type="NCBI Taxonomy" id="749906"/>
    <lineage>
        <taxon>unclassified sequences</taxon>
        <taxon>metagenomes</taxon>
        <taxon>organismal metagenomes</taxon>
    </lineage>
</organism>
<sequence length="29" mass="3244">MSVYRVYVEKKAPFAVEAQGVLSDIRSSL</sequence>
<protein>
    <submittedName>
        <fullName evidence="1">Uncharacterized protein</fullName>
    </submittedName>
</protein>
<proteinExistence type="predicted"/>
<reference evidence="1" key="1">
    <citation type="journal article" date="2012" name="PLoS ONE">
        <title>Gene sets for utilization of primary and secondary nutrition supplies in the distal gut of endangered iberian lynx.</title>
        <authorList>
            <person name="Alcaide M."/>
            <person name="Messina E."/>
            <person name="Richter M."/>
            <person name="Bargiela R."/>
            <person name="Peplies J."/>
            <person name="Huws S.A."/>
            <person name="Newbold C.J."/>
            <person name="Golyshin P.N."/>
            <person name="Simon M.A."/>
            <person name="Lopez G."/>
            <person name="Yakimov M.M."/>
            <person name="Ferrer M."/>
        </authorList>
    </citation>
    <scope>NUCLEOTIDE SEQUENCE</scope>
</reference>
<dbReference type="EMBL" id="AMCI01007824">
    <property type="protein sequence ID" value="EJW91992.1"/>
    <property type="molecule type" value="Genomic_DNA"/>
</dbReference>